<feature type="region of interest" description="Disordered" evidence="4">
    <location>
        <begin position="89"/>
        <end position="122"/>
    </location>
</feature>
<evidence type="ECO:0000256" key="3">
    <source>
        <dbReference type="PIRSR" id="PIRSR613078-2"/>
    </source>
</evidence>
<evidence type="ECO:0000256" key="4">
    <source>
        <dbReference type="SAM" id="MobiDB-lite"/>
    </source>
</evidence>
<feature type="active site" description="Proton donor/acceptor" evidence="2">
    <location>
        <position position="86"/>
    </location>
</feature>
<dbReference type="Proteomes" id="UP000812966">
    <property type="component" value="Unassembled WGS sequence"/>
</dbReference>
<dbReference type="InterPro" id="IPR013078">
    <property type="entry name" value="His_Pase_superF_clade-1"/>
</dbReference>
<feature type="binding site" evidence="3">
    <location>
        <begin position="8"/>
        <end position="15"/>
    </location>
    <ligand>
        <name>substrate</name>
    </ligand>
</feature>
<dbReference type="CDD" id="cd07067">
    <property type="entry name" value="HP_PGM_like"/>
    <property type="match status" value="1"/>
</dbReference>
<feature type="compositionally biased region" description="Polar residues" evidence="4">
    <location>
        <begin position="218"/>
        <end position="231"/>
    </location>
</feature>
<dbReference type="Gene3D" id="3.40.50.1240">
    <property type="entry name" value="Phosphoglycerate mutase-like"/>
    <property type="match status" value="1"/>
</dbReference>
<organism evidence="5 6">
    <name type="scientific">Filobasidium floriforme</name>
    <dbReference type="NCBI Taxonomy" id="5210"/>
    <lineage>
        <taxon>Eukaryota</taxon>
        <taxon>Fungi</taxon>
        <taxon>Dikarya</taxon>
        <taxon>Basidiomycota</taxon>
        <taxon>Agaricomycotina</taxon>
        <taxon>Tremellomycetes</taxon>
        <taxon>Filobasidiales</taxon>
        <taxon>Filobasidiaceae</taxon>
        <taxon>Filobasidium</taxon>
    </lineage>
</organism>
<protein>
    <recommendedName>
        <fullName evidence="7">Phosphoglycerate mutase</fullName>
    </recommendedName>
</protein>
<dbReference type="PANTHER" id="PTHR46517:SF1">
    <property type="entry name" value="FRUCTOSE-2,6-BISPHOSPHATASE TIGAR"/>
    <property type="match status" value="1"/>
</dbReference>
<comment type="caution">
    <text evidence="5">The sequence shown here is derived from an EMBL/GenBank/DDBJ whole genome shotgun (WGS) entry which is preliminary data.</text>
</comment>
<dbReference type="InterPro" id="IPR051695">
    <property type="entry name" value="Phosphoglycerate_Mutase"/>
</dbReference>
<dbReference type="Pfam" id="PF00300">
    <property type="entry name" value="His_Phos_1"/>
    <property type="match status" value="1"/>
</dbReference>
<feature type="region of interest" description="Disordered" evidence="4">
    <location>
        <begin position="202"/>
        <end position="240"/>
    </location>
</feature>
<name>A0A8K0JII7_9TREE</name>
<dbReference type="SUPFAM" id="SSF53254">
    <property type="entry name" value="Phosphoglycerate mutase-like"/>
    <property type="match status" value="1"/>
</dbReference>
<accession>A0A8K0JII7</accession>
<proteinExistence type="predicted"/>
<dbReference type="EMBL" id="JABELV010000128">
    <property type="protein sequence ID" value="KAG7530095.1"/>
    <property type="molecule type" value="Genomic_DNA"/>
</dbReference>
<evidence type="ECO:0000256" key="2">
    <source>
        <dbReference type="PIRSR" id="PIRSR613078-1"/>
    </source>
</evidence>
<dbReference type="AlphaFoldDB" id="A0A8K0JII7"/>
<dbReference type="GO" id="GO:0045820">
    <property type="term" value="P:negative regulation of glycolytic process"/>
    <property type="evidence" value="ECO:0007669"/>
    <property type="project" value="TreeGrafter"/>
</dbReference>
<dbReference type="SMART" id="SM00855">
    <property type="entry name" value="PGAM"/>
    <property type="match status" value="1"/>
</dbReference>
<dbReference type="GO" id="GO:0005829">
    <property type="term" value="C:cytosol"/>
    <property type="evidence" value="ECO:0007669"/>
    <property type="project" value="TreeGrafter"/>
</dbReference>
<dbReference type="PROSITE" id="PS00175">
    <property type="entry name" value="PG_MUTASE"/>
    <property type="match status" value="1"/>
</dbReference>
<dbReference type="GO" id="GO:0043456">
    <property type="term" value="P:regulation of pentose-phosphate shunt"/>
    <property type="evidence" value="ECO:0007669"/>
    <property type="project" value="TreeGrafter"/>
</dbReference>
<evidence type="ECO:0000313" key="6">
    <source>
        <dbReference type="Proteomes" id="UP000812966"/>
    </source>
</evidence>
<sequence>MIILTIVRHGESTDNLKALWAGSSDAPLSSHGQSQAKALGKSMEDYHIDAIFASNLLRATWTAQQVHRQQKTDPKPPLTLSPLLQEQHFGKAERQPWTGTEGGKGYYRQPGRTFKFPNGESLSDVRDRADEAIASFIEPIMRQARGKGRDEAPRVFVVAHGIFNAELLGAFLARRAPHEEPVHWKGGGMTNTGWTRIEVGYEDEDEPEETSKVAAIASPSSGPETNPSSTEPGAPALKRTEKKPYLRVKILCTNVSTHLDGLKRQGGGVGSAAYDASQKGIREFFGGGGTSST</sequence>
<evidence type="ECO:0008006" key="7">
    <source>
        <dbReference type="Google" id="ProtNLM"/>
    </source>
</evidence>
<keyword evidence="6" id="KW-1185">Reference proteome</keyword>
<reference evidence="5" key="1">
    <citation type="submission" date="2020-04" db="EMBL/GenBank/DDBJ databases">
        <title>Analysis of mating type loci in Filobasidium floriforme.</title>
        <authorList>
            <person name="Nowrousian M."/>
        </authorList>
    </citation>
    <scope>NUCLEOTIDE SEQUENCE</scope>
    <source>
        <strain evidence="5">CBS 6242</strain>
    </source>
</reference>
<dbReference type="InterPro" id="IPR029033">
    <property type="entry name" value="His_PPase_superfam"/>
</dbReference>
<dbReference type="InterPro" id="IPR001345">
    <property type="entry name" value="PG/BPGM_mutase_AS"/>
</dbReference>
<dbReference type="GO" id="GO:0004331">
    <property type="term" value="F:fructose-2,6-bisphosphate 2-phosphatase activity"/>
    <property type="evidence" value="ECO:0007669"/>
    <property type="project" value="TreeGrafter"/>
</dbReference>
<feature type="binding site" evidence="3">
    <location>
        <position position="58"/>
    </location>
    <ligand>
        <name>substrate</name>
    </ligand>
</feature>
<evidence type="ECO:0000313" key="5">
    <source>
        <dbReference type="EMBL" id="KAG7530095.1"/>
    </source>
</evidence>
<evidence type="ECO:0000256" key="1">
    <source>
        <dbReference type="ARBA" id="ARBA00022801"/>
    </source>
</evidence>
<gene>
    <name evidence="5" type="ORF">FFLO_05254</name>
</gene>
<dbReference type="PANTHER" id="PTHR46517">
    <property type="entry name" value="FRUCTOSE-2,6-BISPHOSPHATASE TIGAR"/>
    <property type="match status" value="1"/>
</dbReference>
<keyword evidence="1" id="KW-0378">Hydrolase</keyword>
<feature type="active site" description="Tele-phosphohistidine intermediate" evidence="2">
    <location>
        <position position="9"/>
    </location>
</feature>